<evidence type="ECO:0000256" key="1">
    <source>
        <dbReference type="SAM" id="MobiDB-lite"/>
    </source>
</evidence>
<proteinExistence type="predicted"/>
<feature type="region of interest" description="Disordered" evidence="1">
    <location>
        <begin position="250"/>
        <end position="269"/>
    </location>
</feature>
<sequence length="269" mass="28853">MSGARRSVGRRRRPALLITGATRAGCGMTESRGISAIRFDSVGLPVPSIKIKVPPFTLASRCLLTPVFIRCSSATSPRRGYFSCGRQGAPEERGRCDFLFVLCVTVLFLLSLSSLSSSVLCFVALVSDFGGSPFRPRLGGGRSILVEDWPRWTLQARENRRLGARGPSCIAELVWLVPSASAMYLRSRRAVYGFCWGSASSAGRLALASYEDCTPLSACVQAAACLGLGARMSRLASVFVLQSAVSGGAQGASRESWTPASTPRSRRWC</sequence>
<feature type="compositionally biased region" description="Polar residues" evidence="1">
    <location>
        <begin position="253"/>
        <end position="263"/>
    </location>
</feature>
<keyword evidence="2" id="KW-1133">Transmembrane helix</keyword>
<keyword evidence="4" id="KW-1185">Reference proteome</keyword>
<name>A0AAD6XCS9_9AGAR</name>
<reference evidence="3" key="1">
    <citation type="submission" date="2023-03" db="EMBL/GenBank/DDBJ databases">
        <title>Massive genome expansion in bonnet fungi (Mycena s.s.) driven by repeated elements and novel gene families across ecological guilds.</title>
        <authorList>
            <consortium name="Lawrence Berkeley National Laboratory"/>
            <person name="Harder C.B."/>
            <person name="Miyauchi S."/>
            <person name="Viragh M."/>
            <person name="Kuo A."/>
            <person name="Thoen E."/>
            <person name="Andreopoulos B."/>
            <person name="Lu D."/>
            <person name="Skrede I."/>
            <person name="Drula E."/>
            <person name="Henrissat B."/>
            <person name="Morin E."/>
            <person name="Kohler A."/>
            <person name="Barry K."/>
            <person name="LaButti K."/>
            <person name="Morin E."/>
            <person name="Salamov A."/>
            <person name="Lipzen A."/>
            <person name="Mereny Z."/>
            <person name="Hegedus B."/>
            <person name="Baldrian P."/>
            <person name="Stursova M."/>
            <person name="Weitz H."/>
            <person name="Taylor A."/>
            <person name="Grigoriev I.V."/>
            <person name="Nagy L.G."/>
            <person name="Martin F."/>
            <person name="Kauserud H."/>
        </authorList>
    </citation>
    <scope>NUCLEOTIDE SEQUENCE</scope>
    <source>
        <strain evidence="3">CBHHK200</strain>
    </source>
</reference>
<dbReference type="Proteomes" id="UP001218188">
    <property type="component" value="Unassembled WGS sequence"/>
</dbReference>
<dbReference type="AlphaFoldDB" id="A0AAD6XCS9"/>
<protein>
    <recommendedName>
        <fullName evidence="5">Transmembrane protein</fullName>
    </recommendedName>
</protein>
<organism evidence="3 4">
    <name type="scientific">Mycena alexandri</name>
    <dbReference type="NCBI Taxonomy" id="1745969"/>
    <lineage>
        <taxon>Eukaryota</taxon>
        <taxon>Fungi</taxon>
        <taxon>Dikarya</taxon>
        <taxon>Basidiomycota</taxon>
        <taxon>Agaricomycotina</taxon>
        <taxon>Agaricomycetes</taxon>
        <taxon>Agaricomycetidae</taxon>
        <taxon>Agaricales</taxon>
        <taxon>Marasmiineae</taxon>
        <taxon>Mycenaceae</taxon>
        <taxon>Mycena</taxon>
    </lineage>
</organism>
<evidence type="ECO:0008006" key="5">
    <source>
        <dbReference type="Google" id="ProtNLM"/>
    </source>
</evidence>
<evidence type="ECO:0000313" key="4">
    <source>
        <dbReference type="Proteomes" id="UP001218188"/>
    </source>
</evidence>
<evidence type="ECO:0000256" key="2">
    <source>
        <dbReference type="SAM" id="Phobius"/>
    </source>
</evidence>
<evidence type="ECO:0000313" key="3">
    <source>
        <dbReference type="EMBL" id="KAJ7040539.1"/>
    </source>
</evidence>
<gene>
    <name evidence="3" type="ORF">C8F04DRAFT_238408</name>
</gene>
<accession>A0AAD6XCS9</accession>
<dbReference type="EMBL" id="JARJCM010000021">
    <property type="protein sequence ID" value="KAJ7040539.1"/>
    <property type="molecule type" value="Genomic_DNA"/>
</dbReference>
<keyword evidence="2" id="KW-0812">Transmembrane</keyword>
<feature type="transmembrane region" description="Helical" evidence="2">
    <location>
        <begin position="98"/>
        <end position="126"/>
    </location>
</feature>
<comment type="caution">
    <text evidence="3">The sequence shown here is derived from an EMBL/GenBank/DDBJ whole genome shotgun (WGS) entry which is preliminary data.</text>
</comment>
<keyword evidence="2" id="KW-0472">Membrane</keyword>